<feature type="compositionally biased region" description="Acidic residues" evidence="1">
    <location>
        <begin position="83"/>
        <end position="111"/>
    </location>
</feature>
<feature type="region of interest" description="Disordered" evidence="1">
    <location>
        <begin position="83"/>
        <end position="156"/>
    </location>
</feature>
<feature type="compositionally biased region" description="Basic and acidic residues" evidence="1">
    <location>
        <begin position="112"/>
        <end position="137"/>
    </location>
</feature>
<reference evidence="2" key="1">
    <citation type="journal article" date="2021" name="Proc. Natl. Acad. Sci. U.S.A.">
        <title>A Catalog of Tens of Thousands of Viruses from Human Metagenomes Reveals Hidden Associations with Chronic Diseases.</title>
        <authorList>
            <person name="Tisza M.J."/>
            <person name="Buck C.B."/>
        </authorList>
    </citation>
    <scope>NUCLEOTIDE SEQUENCE</scope>
    <source>
        <strain evidence="2">CtqZP6</strain>
    </source>
</reference>
<evidence type="ECO:0000256" key="1">
    <source>
        <dbReference type="SAM" id="MobiDB-lite"/>
    </source>
</evidence>
<proteinExistence type="predicted"/>
<feature type="region of interest" description="Disordered" evidence="1">
    <location>
        <begin position="31"/>
        <end position="54"/>
    </location>
</feature>
<protein>
    <submittedName>
        <fullName evidence="2">Uncharacterized protein</fullName>
    </submittedName>
</protein>
<sequence length="156" mass="17881">MYYNNHIKIKRRHDFMKFNVRDENGKEYNVEEVEEVKKTDDEDETKKPLTNTCTDDALSPEEIASLKKLAGMADKLCALVDTTTDEEVEEEEEEEEEIEDEGEQIEEVIDTDEPKKAKDSIKKSAGAIEKKTVKTEDSVEEDDVSAAWAKRYGGNR</sequence>
<dbReference type="EMBL" id="BK032598">
    <property type="protein sequence ID" value="DAF50603.1"/>
    <property type="molecule type" value="Genomic_DNA"/>
</dbReference>
<evidence type="ECO:0000313" key="2">
    <source>
        <dbReference type="EMBL" id="DAF50603.1"/>
    </source>
</evidence>
<accession>A0A8S5SIE0</accession>
<organism evidence="2">
    <name type="scientific">Phage sp. ctqZP6</name>
    <dbReference type="NCBI Taxonomy" id="2828010"/>
    <lineage>
        <taxon>Viruses</taxon>
    </lineage>
</organism>
<feature type="compositionally biased region" description="Basic and acidic residues" evidence="1">
    <location>
        <begin position="31"/>
        <end position="47"/>
    </location>
</feature>
<name>A0A8S5SIE0_9VIRU</name>